<dbReference type="PANTHER" id="PTHR46472">
    <property type="entry name" value="NUCLEOREDOXIN"/>
    <property type="match status" value="1"/>
</dbReference>
<keyword evidence="6" id="KW-0732">Signal</keyword>
<name>C3YCP7_BRAFL</name>
<dbReference type="InterPro" id="IPR045870">
    <property type="entry name" value="TryX_NRX_thioredoxin_dom"/>
</dbReference>
<dbReference type="GO" id="GO:0004791">
    <property type="term" value="F:thioredoxin-disulfide reductase (NADPH) activity"/>
    <property type="evidence" value="ECO:0007669"/>
    <property type="project" value="InterPro"/>
</dbReference>
<proteinExistence type="inferred from homology"/>
<dbReference type="EC" id="1.8.1.8" evidence="1"/>
<reference evidence="8" key="1">
    <citation type="journal article" date="2008" name="Nature">
        <title>The amphioxus genome and the evolution of the chordate karyotype.</title>
        <authorList>
            <consortium name="US DOE Joint Genome Institute (JGI-PGF)"/>
            <person name="Putnam N.H."/>
            <person name="Butts T."/>
            <person name="Ferrier D.E.K."/>
            <person name="Furlong R.F."/>
            <person name="Hellsten U."/>
            <person name="Kawashima T."/>
            <person name="Robinson-Rechavi M."/>
            <person name="Shoguchi E."/>
            <person name="Terry A."/>
            <person name="Yu J.-K."/>
            <person name="Benito-Gutierrez E.L."/>
            <person name="Dubchak I."/>
            <person name="Garcia-Fernandez J."/>
            <person name="Gibson-Brown J.J."/>
            <person name="Grigoriev I.V."/>
            <person name="Horton A.C."/>
            <person name="de Jong P.J."/>
            <person name="Jurka J."/>
            <person name="Kapitonov V.V."/>
            <person name="Kohara Y."/>
            <person name="Kuroki Y."/>
            <person name="Lindquist E."/>
            <person name="Lucas S."/>
            <person name="Osoegawa K."/>
            <person name="Pennacchio L.A."/>
            <person name="Salamov A.A."/>
            <person name="Satou Y."/>
            <person name="Sauka-Spengler T."/>
            <person name="Schmutz J."/>
            <person name="Shin-I T."/>
            <person name="Toyoda A."/>
            <person name="Bronner-Fraser M."/>
            <person name="Fujiyama A."/>
            <person name="Holland L.Z."/>
            <person name="Holland P.W.H."/>
            <person name="Satoh N."/>
            <person name="Rokhsar D.S."/>
        </authorList>
    </citation>
    <scope>NUCLEOTIDE SEQUENCE [LARGE SCALE GENOMIC DNA]</scope>
    <source>
        <strain evidence="8">S238N-H82</strain>
        <tissue evidence="8">Testes</tissue>
    </source>
</reference>
<dbReference type="InterPro" id="IPR036249">
    <property type="entry name" value="Thioredoxin-like_sf"/>
</dbReference>
<dbReference type="Gene3D" id="3.40.30.10">
    <property type="entry name" value="Glutaredoxin"/>
    <property type="match status" value="2"/>
</dbReference>
<accession>C3YCP7</accession>
<dbReference type="InterPro" id="IPR013766">
    <property type="entry name" value="Thioredoxin_domain"/>
</dbReference>
<dbReference type="PROSITE" id="PS51352">
    <property type="entry name" value="THIOREDOXIN_2"/>
    <property type="match status" value="1"/>
</dbReference>
<evidence type="ECO:0000259" key="7">
    <source>
        <dbReference type="PROSITE" id="PS51352"/>
    </source>
</evidence>
<evidence type="ECO:0000256" key="5">
    <source>
        <dbReference type="ARBA" id="ARBA00047804"/>
    </source>
</evidence>
<sequence length="273" mass="30624">MRGSLTLLLLLVALVLALDDVDAEQLCCPVCRSYCPCCIGRRLHGDYNIHAAAERKQRDLAEGCPPCHRFTPKLVQFYNEFKKTEKAESLEVVLMSGDADQESFDEHFAEMPWLAIPFTQAQKRSTIKMALVQLLGESLQKKAGDEERVQTSSLTGEGRYVGLYFSAHWCPPCRMFTPDLIEFYNDFKAKGTLEIVFVSSDADQGSFDGYFGSMPWLAVPYSDRQKKAELSDKFGVKGIPTLVILKADSAEVVTKKGRDRVMKDPTGQDFPWG</sequence>
<dbReference type="Pfam" id="PF13905">
    <property type="entry name" value="Thioredoxin_8"/>
    <property type="match status" value="2"/>
</dbReference>
<feature type="signal peptide" evidence="6">
    <location>
        <begin position="1"/>
        <end position="23"/>
    </location>
</feature>
<comment type="catalytic activity">
    <reaction evidence="4">
        <text>[protein]-dithiol + NAD(+) = [protein]-disulfide + NADH + H(+)</text>
        <dbReference type="Rhea" id="RHEA:18749"/>
        <dbReference type="Rhea" id="RHEA-COMP:10593"/>
        <dbReference type="Rhea" id="RHEA-COMP:10594"/>
        <dbReference type="ChEBI" id="CHEBI:15378"/>
        <dbReference type="ChEBI" id="CHEBI:29950"/>
        <dbReference type="ChEBI" id="CHEBI:50058"/>
        <dbReference type="ChEBI" id="CHEBI:57540"/>
        <dbReference type="ChEBI" id="CHEBI:57945"/>
        <dbReference type="EC" id="1.8.1.8"/>
    </reaction>
</comment>
<dbReference type="AlphaFoldDB" id="C3YCP7"/>
<evidence type="ECO:0000256" key="4">
    <source>
        <dbReference type="ARBA" id="ARBA00047388"/>
    </source>
</evidence>
<dbReference type="CDD" id="cd03009">
    <property type="entry name" value="TryX_like_TryX_NRX"/>
    <property type="match status" value="1"/>
</dbReference>
<gene>
    <name evidence="8" type="ORF">BRAFLDRAFT_84323</name>
</gene>
<dbReference type="InParanoid" id="C3YCP7"/>
<dbReference type="InterPro" id="IPR012336">
    <property type="entry name" value="Thioredoxin-like_fold"/>
</dbReference>
<protein>
    <recommendedName>
        <fullName evidence="3">Nucleoredoxin</fullName>
        <ecNumber evidence="1">1.8.1.8</ecNumber>
    </recommendedName>
</protein>
<evidence type="ECO:0000256" key="6">
    <source>
        <dbReference type="SAM" id="SignalP"/>
    </source>
</evidence>
<dbReference type="eggNOG" id="KOG2501">
    <property type="taxonomic scope" value="Eukaryota"/>
</dbReference>
<evidence type="ECO:0000256" key="1">
    <source>
        <dbReference type="ARBA" id="ARBA00012612"/>
    </source>
</evidence>
<evidence type="ECO:0000256" key="3">
    <source>
        <dbReference type="ARBA" id="ARBA00026178"/>
    </source>
</evidence>
<organism>
    <name type="scientific">Branchiostoma floridae</name>
    <name type="common">Florida lancelet</name>
    <name type="synonym">Amphioxus</name>
    <dbReference type="NCBI Taxonomy" id="7739"/>
    <lineage>
        <taxon>Eukaryota</taxon>
        <taxon>Metazoa</taxon>
        <taxon>Chordata</taxon>
        <taxon>Cephalochordata</taxon>
        <taxon>Leptocardii</taxon>
        <taxon>Amphioxiformes</taxon>
        <taxon>Branchiostomatidae</taxon>
        <taxon>Branchiostoma</taxon>
    </lineage>
</organism>
<dbReference type="EMBL" id="GG666502">
    <property type="protein sequence ID" value="EEN61848.1"/>
    <property type="molecule type" value="Genomic_DNA"/>
</dbReference>
<comment type="similarity">
    <text evidence="2">Belongs to the nucleoredoxin family.</text>
</comment>
<dbReference type="SUPFAM" id="SSF52833">
    <property type="entry name" value="Thioredoxin-like"/>
    <property type="match status" value="2"/>
</dbReference>
<feature type="domain" description="Thioredoxin" evidence="7">
    <location>
        <begin position="137"/>
        <end position="273"/>
    </location>
</feature>
<dbReference type="PANTHER" id="PTHR46472:SF1">
    <property type="entry name" value="NUCLEOREDOXIN"/>
    <property type="match status" value="1"/>
</dbReference>
<evidence type="ECO:0000313" key="8">
    <source>
        <dbReference type="EMBL" id="EEN61848.1"/>
    </source>
</evidence>
<comment type="catalytic activity">
    <reaction evidence="5">
        <text>[protein]-dithiol + NADP(+) = [protein]-disulfide + NADPH + H(+)</text>
        <dbReference type="Rhea" id="RHEA:18753"/>
        <dbReference type="Rhea" id="RHEA-COMP:10593"/>
        <dbReference type="Rhea" id="RHEA-COMP:10594"/>
        <dbReference type="ChEBI" id="CHEBI:15378"/>
        <dbReference type="ChEBI" id="CHEBI:29950"/>
        <dbReference type="ChEBI" id="CHEBI:50058"/>
        <dbReference type="ChEBI" id="CHEBI:57783"/>
        <dbReference type="ChEBI" id="CHEBI:58349"/>
        <dbReference type="EC" id="1.8.1.8"/>
    </reaction>
</comment>
<evidence type="ECO:0000256" key="2">
    <source>
        <dbReference type="ARBA" id="ARBA00025782"/>
    </source>
</evidence>
<feature type="chain" id="PRO_5002933499" description="Nucleoredoxin" evidence="6">
    <location>
        <begin position="24"/>
        <end position="273"/>
    </location>
</feature>